<dbReference type="PANTHER" id="PTHR30385:SF1">
    <property type="entry name" value="RNA POLYMERASE SIGMA-H FACTOR"/>
    <property type="match status" value="1"/>
</dbReference>
<dbReference type="PANTHER" id="PTHR30385">
    <property type="entry name" value="SIGMA FACTOR F FLAGELLAR"/>
    <property type="match status" value="1"/>
</dbReference>
<dbReference type="EMBL" id="CP054705">
    <property type="protein sequence ID" value="QQK75133.1"/>
    <property type="molecule type" value="Genomic_DNA"/>
</dbReference>
<name>A0A7T6Z1R4_9BACI</name>
<protein>
    <submittedName>
        <fullName evidence="6">Sigma-70 family RNA polymerase sigma factor</fullName>
    </submittedName>
</protein>
<dbReference type="InterPro" id="IPR013325">
    <property type="entry name" value="RNA_pol_sigma_r2"/>
</dbReference>
<dbReference type="KEGG" id="scia:HUG15_05625"/>
<dbReference type="GO" id="GO:0016987">
    <property type="term" value="F:sigma factor activity"/>
    <property type="evidence" value="ECO:0007669"/>
    <property type="project" value="UniProtKB-KW"/>
</dbReference>
<proteinExistence type="predicted"/>
<keyword evidence="4" id="KW-0804">Transcription</keyword>
<dbReference type="InterPro" id="IPR007627">
    <property type="entry name" value="RNA_pol_sigma70_r2"/>
</dbReference>
<dbReference type="SUPFAM" id="SSF88659">
    <property type="entry name" value="Sigma3 and sigma4 domains of RNA polymerase sigma factors"/>
    <property type="match status" value="1"/>
</dbReference>
<evidence type="ECO:0000256" key="2">
    <source>
        <dbReference type="ARBA" id="ARBA00023082"/>
    </source>
</evidence>
<sequence length="231" mass="27195">METKNLDGKDLTIEEALTQYRNLIKKITNKMFIEGKYRDMDREDVSQLVSMSLVHAYNTYDHERGKTFLAYAYFIMIRQTLNQMRGYNNGIHIPPRVRETMGKIRKHEMEDYSADIISKTFNQSLVDAQRALKYLSYFSIRTFSDFEYDDDEESYILEGALSDSDDFTSPVVNDFIKSLDDGQQTIVRMRLSGFKLREIGDVFGITHQATQRRLMVIRKRWYEFKGDIAHV</sequence>
<evidence type="ECO:0000313" key="7">
    <source>
        <dbReference type="EMBL" id="QQK75133.1"/>
    </source>
</evidence>
<organism evidence="6 8">
    <name type="scientific">Salicibibacter cibarius</name>
    <dbReference type="NCBI Taxonomy" id="2743000"/>
    <lineage>
        <taxon>Bacteria</taxon>
        <taxon>Bacillati</taxon>
        <taxon>Bacillota</taxon>
        <taxon>Bacilli</taxon>
        <taxon>Bacillales</taxon>
        <taxon>Bacillaceae</taxon>
        <taxon>Salicibibacter</taxon>
    </lineage>
</organism>
<dbReference type="KEGG" id="scia:HUG15_05290"/>
<evidence type="ECO:0000256" key="4">
    <source>
        <dbReference type="ARBA" id="ARBA00023163"/>
    </source>
</evidence>
<feature type="domain" description="RNA polymerase sigma-70 region 2" evidence="5">
    <location>
        <begin position="18"/>
        <end position="86"/>
    </location>
</feature>
<dbReference type="GO" id="GO:0006352">
    <property type="term" value="P:DNA-templated transcription initiation"/>
    <property type="evidence" value="ECO:0007669"/>
    <property type="project" value="InterPro"/>
</dbReference>
<gene>
    <name evidence="6" type="ORF">HUG15_05290</name>
    <name evidence="7" type="ORF">HUG15_05625</name>
</gene>
<dbReference type="SUPFAM" id="SSF88946">
    <property type="entry name" value="Sigma2 domain of RNA polymerase sigma factors"/>
    <property type="match status" value="1"/>
</dbReference>
<dbReference type="InterPro" id="IPR014284">
    <property type="entry name" value="RNA_pol_sigma-70_dom"/>
</dbReference>
<dbReference type="RefSeq" id="WP_200127647.1">
    <property type="nucleotide sequence ID" value="NZ_CP054705.1"/>
</dbReference>
<evidence type="ECO:0000313" key="8">
    <source>
        <dbReference type="Proteomes" id="UP000595823"/>
    </source>
</evidence>
<evidence type="ECO:0000259" key="5">
    <source>
        <dbReference type="Pfam" id="PF04542"/>
    </source>
</evidence>
<evidence type="ECO:0000256" key="1">
    <source>
        <dbReference type="ARBA" id="ARBA00023015"/>
    </source>
</evidence>
<keyword evidence="8" id="KW-1185">Reference proteome</keyword>
<dbReference type="Proteomes" id="UP000595823">
    <property type="component" value="Chromosome"/>
</dbReference>
<dbReference type="NCBIfam" id="TIGR02937">
    <property type="entry name" value="sigma70-ECF"/>
    <property type="match status" value="1"/>
</dbReference>
<keyword evidence="2" id="KW-0731">Sigma factor</keyword>
<dbReference type="Gene3D" id="1.10.1740.10">
    <property type="match status" value="1"/>
</dbReference>
<keyword evidence="3" id="KW-0238">DNA-binding</keyword>
<keyword evidence="1" id="KW-0805">Transcription regulation</keyword>
<evidence type="ECO:0000256" key="3">
    <source>
        <dbReference type="ARBA" id="ARBA00023125"/>
    </source>
</evidence>
<reference evidence="6 8" key="1">
    <citation type="submission" date="2020-06" db="EMBL/GenBank/DDBJ databases">
        <title>Genomic analysis of Salicibibacter sp. NKC5-3.</title>
        <authorList>
            <person name="Oh Y.J."/>
        </authorList>
    </citation>
    <scope>NUCLEOTIDE SEQUENCE [LARGE SCALE GENOMIC DNA]</scope>
    <source>
        <strain evidence="6 8">NKC5-3</strain>
    </source>
</reference>
<evidence type="ECO:0000313" key="6">
    <source>
        <dbReference type="EMBL" id="QQK75072.1"/>
    </source>
</evidence>
<dbReference type="Pfam" id="PF04542">
    <property type="entry name" value="Sigma70_r2"/>
    <property type="match status" value="1"/>
</dbReference>
<dbReference type="GO" id="GO:0003677">
    <property type="term" value="F:DNA binding"/>
    <property type="evidence" value="ECO:0007669"/>
    <property type="project" value="UniProtKB-KW"/>
</dbReference>
<dbReference type="InterPro" id="IPR013324">
    <property type="entry name" value="RNA_pol_sigma_r3/r4-like"/>
</dbReference>
<accession>A0A7T6Z1R4</accession>
<dbReference type="EMBL" id="CP054705">
    <property type="protein sequence ID" value="QQK75072.1"/>
    <property type="molecule type" value="Genomic_DNA"/>
</dbReference>
<dbReference type="AlphaFoldDB" id="A0A7T6Z1R4"/>